<dbReference type="EMBL" id="BARV01026947">
    <property type="protein sequence ID" value="GAI45834.1"/>
    <property type="molecule type" value="Genomic_DNA"/>
</dbReference>
<sequence length="117" mass="12881">VVKVNSDCLVISVDGLELFANRTINVKTGDPVTLAIRPEKLRITGELEGKSFGNQIRGKMVDAVFFGSVVKYYLRISENITMVAEDKITDESNARSIKIGDGVTLAFTRESLNVFPE</sequence>
<dbReference type="Pfam" id="PF08402">
    <property type="entry name" value="TOBE_2"/>
    <property type="match status" value="1"/>
</dbReference>
<feature type="domain" description="Transport-associated OB type 2" evidence="1">
    <location>
        <begin position="34"/>
        <end position="115"/>
    </location>
</feature>
<accession>X1QRD1</accession>
<dbReference type="GO" id="GO:0005524">
    <property type="term" value="F:ATP binding"/>
    <property type="evidence" value="ECO:0007669"/>
    <property type="project" value="InterPro"/>
</dbReference>
<reference evidence="2" key="1">
    <citation type="journal article" date="2014" name="Front. Microbiol.">
        <title>High frequency of phylogenetically diverse reductive dehalogenase-homologous genes in deep subseafloor sedimentary metagenomes.</title>
        <authorList>
            <person name="Kawai M."/>
            <person name="Futagami T."/>
            <person name="Toyoda A."/>
            <person name="Takaki Y."/>
            <person name="Nishi S."/>
            <person name="Hori S."/>
            <person name="Arai W."/>
            <person name="Tsubouchi T."/>
            <person name="Morono Y."/>
            <person name="Uchiyama I."/>
            <person name="Ito T."/>
            <person name="Fujiyama A."/>
            <person name="Inagaki F."/>
            <person name="Takami H."/>
        </authorList>
    </citation>
    <scope>NUCLEOTIDE SEQUENCE</scope>
    <source>
        <strain evidence="2">Expedition CK06-06</strain>
    </source>
</reference>
<gene>
    <name evidence="2" type="ORF">S06H3_43444</name>
</gene>
<dbReference type="InterPro" id="IPR008995">
    <property type="entry name" value="Mo/tungstate-bd_C_term_dom"/>
</dbReference>
<organism evidence="2">
    <name type="scientific">marine sediment metagenome</name>
    <dbReference type="NCBI Taxonomy" id="412755"/>
    <lineage>
        <taxon>unclassified sequences</taxon>
        <taxon>metagenomes</taxon>
        <taxon>ecological metagenomes</taxon>
    </lineage>
</organism>
<protein>
    <recommendedName>
        <fullName evidence="1">Transport-associated OB type 2 domain-containing protein</fullName>
    </recommendedName>
</protein>
<evidence type="ECO:0000259" key="1">
    <source>
        <dbReference type="Pfam" id="PF08402"/>
    </source>
</evidence>
<dbReference type="AlphaFoldDB" id="X1QRD1"/>
<dbReference type="GO" id="GO:0022857">
    <property type="term" value="F:transmembrane transporter activity"/>
    <property type="evidence" value="ECO:0007669"/>
    <property type="project" value="InterPro"/>
</dbReference>
<name>X1QRD1_9ZZZZ</name>
<dbReference type="SUPFAM" id="SSF50331">
    <property type="entry name" value="MOP-like"/>
    <property type="match status" value="1"/>
</dbReference>
<dbReference type="GO" id="GO:0043190">
    <property type="term" value="C:ATP-binding cassette (ABC) transporter complex"/>
    <property type="evidence" value="ECO:0007669"/>
    <property type="project" value="InterPro"/>
</dbReference>
<proteinExistence type="predicted"/>
<comment type="caution">
    <text evidence="2">The sequence shown here is derived from an EMBL/GenBank/DDBJ whole genome shotgun (WGS) entry which is preliminary data.</text>
</comment>
<dbReference type="InterPro" id="IPR013611">
    <property type="entry name" value="Transp-assoc_OB_typ2"/>
</dbReference>
<feature type="non-terminal residue" evidence="2">
    <location>
        <position position="1"/>
    </location>
</feature>
<evidence type="ECO:0000313" key="2">
    <source>
        <dbReference type="EMBL" id="GAI45834.1"/>
    </source>
</evidence>